<dbReference type="RefSeq" id="XP_050468941.1">
    <property type="nucleotide sequence ID" value="XM_050613100.1"/>
</dbReference>
<dbReference type="OrthoDB" id="5392716at2759"/>
<dbReference type="EMBL" id="BN001308">
    <property type="protein sequence ID" value="CBF87233.1"/>
    <property type="molecule type" value="Genomic_DNA"/>
</dbReference>
<dbReference type="AlphaFoldDB" id="C8VPY1"/>
<name>C8VPY1_EMENI</name>
<protein>
    <submittedName>
        <fullName evidence="1">Uncharacterized protein</fullName>
    </submittedName>
</protein>
<evidence type="ECO:0000313" key="1">
    <source>
        <dbReference type="EMBL" id="CBF87233.1"/>
    </source>
</evidence>
<dbReference type="InParanoid" id="C8VPY1"/>
<organism evidence="1 2">
    <name type="scientific">Emericella nidulans (strain FGSC A4 / ATCC 38163 / CBS 112.46 / NRRL 194 / M139)</name>
    <name type="common">Aspergillus nidulans</name>
    <dbReference type="NCBI Taxonomy" id="227321"/>
    <lineage>
        <taxon>Eukaryota</taxon>
        <taxon>Fungi</taxon>
        <taxon>Dikarya</taxon>
        <taxon>Ascomycota</taxon>
        <taxon>Pezizomycotina</taxon>
        <taxon>Eurotiomycetes</taxon>
        <taxon>Eurotiomycetidae</taxon>
        <taxon>Eurotiales</taxon>
        <taxon>Aspergillaceae</taxon>
        <taxon>Aspergillus</taxon>
        <taxon>Aspergillus subgen. Nidulantes</taxon>
    </lineage>
</organism>
<dbReference type="HOGENOM" id="CLU_2606015_0_0_1"/>
<accession>C8VPY1</accession>
<dbReference type="Proteomes" id="UP000000560">
    <property type="component" value="Chromosome VIII"/>
</dbReference>
<gene>
    <name evidence="1" type="ORF">ANIA_11646</name>
</gene>
<dbReference type="GeneID" id="74897199"/>
<reference evidence="2" key="2">
    <citation type="journal article" date="2009" name="Fungal Genet. Biol.">
        <title>The 2008 update of the Aspergillus nidulans genome annotation: a community effort.</title>
        <authorList>
            <person name="Wortman J.R."/>
            <person name="Gilsenan J.M."/>
            <person name="Joardar V."/>
            <person name="Deegan J."/>
            <person name="Clutterbuck J."/>
            <person name="Andersen M.R."/>
            <person name="Archer D."/>
            <person name="Bencina M."/>
            <person name="Braus G."/>
            <person name="Coutinho P."/>
            <person name="von Dohren H."/>
            <person name="Doonan J."/>
            <person name="Driessen A.J."/>
            <person name="Durek P."/>
            <person name="Espeso E."/>
            <person name="Fekete E."/>
            <person name="Flipphi M."/>
            <person name="Estrada C.G."/>
            <person name="Geysens S."/>
            <person name="Goldman G."/>
            <person name="de Groot P.W."/>
            <person name="Hansen K."/>
            <person name="Harris S.D."/>
            <person name="Heinekamp T."/>
            <person name="Helmstaedt K."/>
            <person name="Henrissat B."/>
            <person name="Hofmann G."/>
            <person name="Homan T."/>
            <person name="Horio T."/>
            <person name="Horiuchi H."/>
            <person name="James S."/>
            <person name="Jones M."/>
            <person name="Karaffa L."/>
            <person name="Karanyi Z."/>
            <person name="Kato M."/>
            <person name="Keller N."/>
            <person name="Kelly D.E."/>
            <person name="Kiel J.A."/>
            <person name="Kim J.M."/>
            <person name="van der Klei I.J."/>
            <person name="Klis F.M."/>
            <person name="Kovalchuk A."/>
            <person name="Krasevec N."/>
            <person name="Kubicek C.P."/>
            <person name="Liu B."/>
            <person name="Maccabe A."/>
            <person name="Meyer V."/>
            <person name="Mirabito P."/>
            <person name="Miskei M."/>
            <person name="Mos M."/>
            <person name="Mullins J."/>
            <person name="Nelson D.R."/>
            <person name="Nielsen J."/>
            <person name="Oakley B.R."/>
            <person name="Osmani S.A."/>
            <person name="Pakula T."/>
            <person name="Paszewski A."/>
            <person name="Paulsen I."/>
            <person name="Pilsyk S."/>
            <person name="Pocsi I."/>
            <person name="Punt P.J."/>
            <person name="Ram A.F."/>
            <person name="Ren Q."/>
            <person name="Robellet X."/>
            <person name="Robson G."/>
            <person name="Seiboth B."/>
            <person name="van Solingen P."/>
            <person name="Specht T."/>
            <person name="Sun J."/>
            <person name="Taheri-Talesh N."/>
            <person name="Takeshita N."/>
            <person name="Ussery D."/>
            <person name="vanKuyk P.A."/>
            <person name="Visser H."/>
            <person name="van de Vondervoort P.J."/>
            <person name="de Vries R.P."/>
            <person name="Walton J."/>
            <person name="Xiang X."/>
            <person name="Xiong Y."/>
            <person name="Zeng A.P."/>
            <person name="Brandt B.W."/>
            <person name="Cornell M.J."/>
            <person name="van den Hondel C.A."/>
            <person name="Visser J."/>
            <person name="Oliver S.G."/>
            <person name="Turner G."/>
        </authorList>
    </citation>
    <scope>GENOME REANNOTATION</scope>
    <source>
        <strain evidence="2">FGSC A4 / ATCC 38163 / CBS 112.46 / NRRL 194 / M139</strain>
    </source>
</reference>
<proteinExistence type="predicted"/>
<reference evidence="2" key="1">
    <citation type="journal article" date="2005" name="Nature">
        <title>Sequencing of Aspergillus nidulans and comparative analysis with A. fumigatus and A. oryzae.</title>
        <authorList>
            <person name="Galagan J.E."/>
            <person name="Calvo S.E."/>
            <person name="Cuomo C."/>
            <person name="Ma L.J."/>
            <person name="Wortman J.R."/>
            <person name="Batzoglou S."/>
            <person name="Lee S.I."/>
            <person name="Basturkmen M."/>
            <person name="Spevak C.C."/>
            <person name="Clutterbuck J."/>
            <person name="Kapitonov V."/>
            <person name="Jurka J."/>
            <person name="Scazzocchio C."/>
            <person name="Farman M."/>
            <person name="Butler J."/>
            <person name="Purcell S."/>
            <person name="Harris S."/>
            <person name="Braus G.H."/>
            <person name="Draht O."/>
            <person name="Busch S."/>
            <person name="D'Enfert C."/>
            <person name="Bouchier C."/>
            <person name="Goldman G.H."/>
            <person name="Bell-Pedersen D."/>
            <person name="Griffiths-Jones S."/>
            <person name="Doonan J.H."/>
            <person name="Yu J."/>
            <person name="Vienken K."/>
            <person name="Pain A."/>
            <person name="Freitag M."/>
            <person name="Selker E.U."/>
            <person name="Archer D.B."/>
            <person name="Penalva M.A."/>
            <person name="Oakley B.R."/>
            <person name="Momany M."/>
            <person name="Tanaka T."/>
            <person name="Kumagai T."/>
            <person name="Asai K."/>
            <person name="Machida M."/>
            <person name="Nierman W.C."/>
            <person name="Denning D.W."/>
            <person name="Caddick M."/>
            <person name="Hynes M."/>
            <person name="Paoletti M."/>
            <person name="Fischer R."/>
            <person name="Miller B."/>
            <person name="Dyer P."/>
            <person name="Sachs M.S."/>
            <person name="Osmani S.A."/>
            <person name="Birren B.W."/>
        </authorList>
    </citation>
    <scope>NUCLEOTIDE SEQUENCE [LARGE SCALE GENOMIC DNA]</scope>
    <source>
        <strain evidence="2">FGSC A4 / ATCC 38163 / CBS 112.46 / NRRL 194 / M139</strain>
    </source>
</reference>
<keyword evidence="2" id="KW-1185">Reference proteome</keyword>
<sequence length="79" mass="9247">MPRPSINLEPYKDEISTLYKSGKSPPTIAMLLGNQYDIQPQKTQFFMLESKFFYIKLASQRTRSYMFFSLKAGIFSLEH</sequence>
<dbReference type="KEGG" id="ani:ANIA_11646"/>
<evidence type="ECO:0000313" key="2">
    <source>
        <dbReference type="Proteomes" id="UP000000560"/>
    </source>
</evidence>